<protein>
    <submittedName>
        <fullName evidence="1">Uncharacterized protein</fullName>
    </submittedName>
</protein>
<proteinExistence type="predicted"/>
<dbReference type="RefSeq" id="WP_386343309.1">
    <property type="nucleotide sequence ID" value="NZ_JBHSFG010000029.1"/>
</dbReference>
<dbReference type="EMBL" id="JBHSFG010000029">
    <property type="protein sequence ID" value="MFC4466679.1"/>
    <property type="molecule type" value="Genomic_DNA"/>
</dbReference>
<reference evidence="2" key="1">
    <citation type="journal article" date="2019" name="Int. J. Syst. Evol. Microbiol.">
        <title>The Global Catalogue of Microorganisms (GCM) 10K type strain sequencing project: providing services to taxonomists for standard genome sequencing and annotation.</title>
        <authorList>
            <consortium name="The Broad Institute Genomics Platform"/>
            <consortium name="The Broad Institute Genome Sequencing Center for Infectious Disease"/>
            <person name="Wu L."/>
            <person name="Ma J."/>
        </authorList>
    </citation>
    <scope>NUCLEOTIDE SEQUENCE [LARGE SCALE GENOMIC DNA]</scope>
    <source>
        <strain evidence="2">DT43</strain>
    </source>
</reference>
<evidence type="ECO:0000313" key="2">
    <source>
        <dbReference type="Proteomes" id="UP001596012"/>
    </source>
</evidence>
<organism evidence="1 2">
    <name type="scientific">Streptomyces xiangluensis</name>
    <dbReference type="NCBI Taxonomy" id="2665720"/>
    <lineage>
        <taxon>Bacteria</taxon>
        <taxon>Bacillati</taxon>
        <taxon>Actinomycetota</taxon>
        <taxon>Actinomycetes</taxon>
        <taxon>Kitasatosporales</taxon>
        <taxon>Streptomycetaceae</taxon>
        <taxon>Streptomyces</taxon>
    </lineage>
</organism>
<sequence length="126" mass="13588">MNATADIRLTHQAAAAYVANKVHDQALTTSNPAQTLDDILSTLDDSMPEAFATMGTAPDLAKVLQPEVTHRLIAFRDIERARATDTCGFGYVLDILTASIRDGAEPGAVFDRSLVLFEQVRAEAGR</sequence>
<keyword evidence="2" id="KW-1185">Reference proteome</keyword>
<name>A0ABV8YRL2_9ACTN</name>
<comment type="caution">
    <text evidence="1">The sequence shown here is derived from an EMBL/GenBank/DDBJ whole genome shotgun (WGS) entry which is preliminary data.</text>
</comment>
<dbReference type="Proteomes" id="UP001596012">
    <property type="component" value="Unassembled WGS sequence"/>
</dbReference>
<evidence type="ECO:0000313" key="1">
    <source>
        <dbReference type="EMBL" id="MFC4466679.1"/>
    </source>
</evidence>
<accession>A0ABV8YRL2</accession>
<gene>
    <name evidence="1" type="ORF">ACFPH6_19465</name>
</gene>